<dbReference type="RefSeq" id="WP_394831649.1">
    <property type="nucleotide sequence ID" value="NZ_CP089929.1"/>
</dbReference>
<sequence>MPNEPRLPPPTDSDSSGLPTAPPFDIYSFGTQRPMADLLAHPEVEAVEQGAQITVEPATLDIVVGSGGPLADSAAQIYVHVPVPSSVTLECTATLTSLPAGFATVARTHAFVGIFDATGPVLGLFLSKAGMAYSGSCHVASSGDLVLDGPLQPLAGSDALFDEGDVVTFRLAVDEATSTAYIYVTRNVEVGTFGHRLRYVLPALSAAAMASLPPNQTMLSVRGSASTPVTLILHELGLGHGLVIPNLPPRADAGPDQAVRTCTIAQLDGTGSFDPEGVPLLYAWRLIDAPPTSQYVIQGTDGVPAISPSGFTDRLYSSTVGESHTVDPIATGDVLLLGGVPYAIRDAGTDGGGFFLRVNGNVIPDNLARPSTFKILRQRGVAAPTTAAPTFYPDAPGLYKFDLSVFDGGAYSAPAVTVLNVTESPFPRGLIPDVRFLWNALSDFWSLVEGTERIETYWTGLAQAAAAELLNLWQLEYSKSLRDIQRTTQRRWLHYELELHEALPELTAFRPVWSGLQSLDCPSTGILGAEGTHLDLLLGQSTVPFIVPIQATSAISPHALAAQIQAALAHVDGRLSVRNLVRRSSNVVRLRIDAPYSIRVAASSTAPFFSIGAGNNLPAGQGGAINARSYRVDQSLEGLGIAEGDFLTLGDVAYRIARVVDDPSDPWPFQRVTLLDTVPIPAPTSWAIAGQIASTTIDFWTALVTAGDVATVDVVATDRTSVAFSLPVLGASAQSPNRLAVDLSAVGTYIAQAPAFGVFFRSLSRRTLLPRDPLVVDVPCLQERIRPSDDSEVLRRNVDYFLEQRRGLPCLRFVTGTAPAPDVWQHGAAPGRLWAETTYFDNRPTIEANFGIPAGFTLDDLSTLPATVDYLSSVRGLWYAYANGPTVHNLRIGVQILLGLPFAEEAGTIEEIRTDFSATQGRILVRDLASTEIVRSYSFPRSLPVALNPRTNTRYARGDVVESLAPLVEGVEVLDYVKAPSWFRGYVQQGAFHEVEKFFTFLVRVDAAAFNLSSLLFVRAFVLRVKPTYTKPLFVVFRPVSDAEVEVLDTVLARGRLLLDMGVCELTAWADTMFDQPRPAGGGWKSEYDQRPLALGSPSPYPTPSAPITWAFDKGMLCPDYDILGIARVTFPQPTPPAYDSIFEFDMPLQSSQGANVPWAFDTPIPAGTYSVHKTM</sequence>
<reference evidence="2" key="1">
    <citation type="submission" date="2021-12" db="EMBL/GenBank/DDBJ databases">
        <title>Discovery of the Pendulisporaceae a myxobacterial family with distinct sporulation behavior and unique specialized metabolism.</title>
        <authorList>
            <person name="Garcia R."/>
            <person name="Popoff A."/>
            <person name="Bader C.D."/>
            <person name="Loehr J."/>
            <person name="Walesch S."/>
            <person name="Walt C."/>
            <person name="Boldt J."/>
            <person name="Bunk B."/>
            <person name="Haeckl F.J.F.P.J."/>
            <person name="Gunesch A.P."/>
            <person name="Birkelbach J."/>
            <person name="Nuebel U."/>
            <person name="Pietschmann T."/>
            <person name="Bach T."/>
            <person name="Mueller R."/>
        </authorList>
    </citation>
    <scope>NUCLEOTIDE SEQUENCE</scope>
    <source>
        <strain evidence="2">MSr11367</strain>
    </source>
</reference>
<dbReference type="Gene3D" id="2.60.40.10">
    <property type="entry name" value="Immunoglobulins"/>
    <property type="match status" value="1"/>
</dbReference>
<keyword evidence="3" id="KW-1185">Reference proteome</keyword>
<organism evidence="2 3">
    <name type="scientific">Pendulispora rubella</name>
    <dbReference type="NCBI Taxonomy" id="2741070"/>
    <lineage>
        <taxon>Bacteria</taxon>
        <taxon>Pseudomonadati</taxon>
        <taxon>Myxococcota</taxon>
        <taxon>Myxococcia</taxon>
        <taxon>Myxococcales</taxon>
        <taxon>Sorangiineae</taxon>
        <taxon>Pendulisporaceae</taxon>
        <taxon>Pendulispora</taxon>
    </lineage>
</organism>
<evidence type="ECO:0000313" key="2">
    <source>
        <dbReference type="EMBL" id="WXB02023.1"/>
    </source>
</evidence>
<accession>A0ABZ2KW79</accession>
<protein>
    <submittedName>
        <fullName evidence="2">Uncharacterized protein</fullName>
    </submittedName>
</protein>
<feature type="compositionally biased region" description="Pro residues" evidence="1">
    <location>
        <begin position="1"/>
        <end position="11"/>
    </location>
</feature>
<gene>
    <name evidence="2" type="ORF">LVJ94_34565</name>
</gene>
<evidence type="ECO:0000313" key="3">
    <source>
        <dbReference type="Proteomes" id="UP001374803"/>
    </source>
</evidence>
<dbReference type="InterPro" id="IPR013783">
    <property type="entry name" value="Ig-like_fold"/>
</dbReference>
<dbReference type="EMBL" id="CP089983">
    <property type="protein sequence ID" value="WXB02023.1"/>
    <property type="molecule type" value="Genomic_DNA"/>
</dbReference>
<dbReference type="Proteomes" id="UP001374803">
    <property type="component" value="Chromosome"/>
</dbReference>
<evidence type="ECO:0000256" key="1">
    <source>
        <dbReference type="SAM" id="MobiDB-lite"/>
    </source>
</evidence>
<feature type="region of interest" description="Disordered" evidence="1">
    <location>
        <begin position="1"/>
        <end position="23"/>
    </location>
</feature>
<name>A0ABZ2KW79_9BACT</name>
<proteinExistence type="predicted"/>